<evidence type="ECO:0000313" key="3">
    <source>
        <dbReference type="Proteomes" id="UP000305222"/>
    </source>
</evidence>
<sequence>KVEDEIPAGLEYVQDSIKSDGPEPNPVELHAENGKVTAKYPEITDTKKRSIIFKVRVKETVQVGKEIINKAIVDDNNPTTPPVESLIPITPQYKDGTLEARKEVSNHEPKLGEEIEYRISFENTVENGKLAVVKVEDEIPAGLE</sequence>
<dbReference type="Proteomes" id="UP000305222">
    <property type="component" value="Unassembled WGS sequence"/>
</dbReference>
<reference evidence="2 3" key="1">
    <citation type="journal article" date="2019" name="Environ. Microbiol.">
        <title>An active ?-lactamase is a part of an orchestrated cell wall stress resistance network of Bacillus subtilis and related rhizosphere species.</title>
        <authorList>
            <person name="Bucher T."/>
            <person name="Keren-Paz A."/>
            <person name="Hausser J."/>
            <person name="Olender T."/>
            <person name="Cytryn E."/>
            <person name="Kolodkin-Gal I."/>
        </authorList>
    </citation>
    <scope>NUCLEOTIDE SEQUENCE [LARGE SCALE GENOMIC DNA]</scope>
    <source>
        <strain evidence="2 3">I5</strain>
    </source>
</reference>
<dbReference type="PANTHER" id="PTHR34819:SF3">
    <property type="entry name" value="CELL SURFACE PROTEIN"/>
    <property type="match status" value="1"/>
</dbReference>
<gene>
    <name evidence="2" type="ORF">FC699_21110</name>
</gene>
<dbReference type="AlphaFoldDB" id="A0A4U3ASR7"/>
<evidence type="ECO:0000256" key="1">
    <source>
        <dbReference type="SAM" id="MobiDB-lite"/>
    </source>
</evidence>
<dbReference type="InterPro" id="IPR051172">
    <property type="entry name" value="Chlamydia_OmcB"/>
</dbReference>
<feature type="non-terminal residue" evidence="2">
    <location>
        <position position="144"/>
    </location>
</feature>
<dbReference type="Gene3D" id="2.60.40.740">
    <property type="match status" value="1"/>
</dbReference>
<dbReference type="EMBL" id="SZON01001242">
    <property type="protein sequence ID" value="TKI91914.1"/>
    <property type="molecule type" value="Genomic_DNA"/>
</dbReference>
<evidence type="ECO:0000313" key="2">
    <source>
        <dbReference type="EMBL" id="TKI91914.1"/>
    </source>
</evidence>
<name>A0A4U3ASR7_9BACI</name>
<accession>A0A4U3ASR7</accession>
<feature type="region of interest" description="Disordered" evidence="1">
    <location>
        <begin position="1"/>
        <end position="29"/>
    </location>
</feature>
<protein>
    <submittedName>
        <fullName evidence="2">Cell surface protein</fullName>
    </submittedName>
</protein>
<comment type="caution">
    <text evidence="2">The sequence shown here is derived from an EMBL/GenBank/DDBJ whole genome shotgun (WGS) entry which is preliminary data.</text>
</comment>
<feature type="non-terminal residue" evidence="2">
    <location>
        <position position="1"/>
    </location>
</feature>
<dbReference type="InterPro" id="IPR047589">
    <property type="entry name" value="DUF11_rpt"/>
</dbReference>
<proteinExistence type="predicted"/>
<organism evidence="2 3">
    <name type="scientific">Bacillus wiedmannii</name>
    <dbReference type="NCBI Taxonomy" id="1890302"/>
    <lineage>
        <taxon>Bacteria</taxon>
        <taxon>Bacillati</taxon>
        <taxon>Bacillota</taxon>
        <taxon>Bacilli</taxon>
        <taxon>Bacillales</taxon>
        <taxon>Bacillaceae</taxon>
        <taxon>Bacillus</taxon>
        <taxon>Bacillus cereus group</taxon>
    </lineage>
</organism>
<dbReference type="NCBIfam" id="TIGR01451">
    <property type="entry name" value="B_ant_repeat"/>
    <property type="match status" value="1"/>
</dbReference>
<dbReference type="PANTHER" id="PTHR34819">
    <property type="entry name" value="LARGE CYSTEINE-RICH PERIPLASMIC PROTEIN OMCB"/>
    <property type="match status" value="1"/>
</dbReference>